<accession>A0A2X3JE06</accession>
<gene>
    <name evidence="1" type="primary">yeaD_2</name>
    <name evidence="1" type="ORF">NCTC12120_07281</name>
</gene>
<dbReference type="Proteomes" id="UP000251197">
    <property type="component" value="Unassembled WGS sequence"/>
</dbReference>
<dbReference type="EC" id="5.1.3.15" evidence="1"/>
<organism evidence="1 2">
    <name type="scientific">Cedecea neteri</name>
    <dbReference type="NCBI Taxonomy" id="158822"/>
    <lineage>
        <taxon>Bacteria</taxon>
        <taxon>Pseudomonadati</taxon>
        <taxon>Pseudomonadota</taxon>
        <taxon>Gammaproteobacteria</taxon>
        <taxon>Enterobacterales</taxon>
        <taxon>Enterobacteriaceae</taxon>
        <taxon>Cedecea</taxon>
    </lineage>
</organism>
<protein>
    <submittedName>
        <fullName evidence="1">Glucose-6-phosphate 1-epimerase</fullName>
        <ecNumber evidence="1">5.1.3.15</ecNumber>
    </submittedName>
</protein>
<sequence length="61" mass="6706">MINKIFALPVVEQITPALTRRVNDELDVIVVDHPTGAGIFPHFRALTCSPGSLPVKMRYCG</sequence>
<dbReference type="AlphaFoldDB" id="A0A2X3JE06"/>
<keyword evidence="1" id="KW-0413">Isomerase</keyword>
<proteinExistence type="predicted"/>
<dbReference type="GO" id="GO:0047938">
    <property type="term" value="F:glucose-6-phosphate 1-epimerase activity"/>
    <property type="evidence" value="ECO:0007669"/>
    <property type="project" value="UniProtKB-EC"/>
</dbReference>
<dbReference type="EMBL" id="UAVU01000012">
    <property type="protein sequence ID" value="SQC94163.1"/>
    <property type="molecule type" value="Genomic_DNA"/>
</dbReference>
<name>A0A2X3JE06_9ENTR</name>
<evidence type="ECO:0000313" key="2">
    <source>
        <dbReference type="Proteomes" id="UP000251197"/>
    </source>
</evidence>
<reference evidence="1 2" key="1">
    <citation type="submission" date="2018-06" db="EMBL/GenBank/DDBJ databases">
        <authorList>
            <consortium name="Pathogen Informatics"/>
            <person name="Doyle S."/>
        </authorList>
    </citation>
    <scope>NUCLEOTIDE SEQUENCE [LARGE SCALE GENOMIC DNA]</scope>
    <source>
        <strain evidence="1 2">NCTC12120</strain>
    </source>
</reference>
<evidence type="ECO:0000313" key="1">
    <source>
        <dbReference type="EMBL" id="SQC94163.1"/>
    </source>
</evidence>